<name>A0A6N7VYT6_ACIFE</name>
<reference evidence="3 4" key="1">
    <citation type="submission" date="2019-08" db="EMBL/GenBank/DDBJ databases">
        <title>In-depth cultivation of the pig gut microbiome towards novel bacterial diversity and tailored functional studies.</title>
        <authorList>
            <person name="Wylensek D."/>
            <person name="Hitch T.C.A."/>
            <person name="Clavel T."/>
        </authorList>
    </citation>
    <scope>NUCLEOTIDE SEQUENCE [LARGE SCALE GENOMIC DNA]</scope>
    <source>
        <strain evidence="3 4">WCA-389-WT-5B</strain>
    </source>
</reference>
<evidence type="ECO:0000313" key="4">
    <source>
        <dbReference type="Proteomes" id="UP000441455"/>
    </source>
</evidence>
<comment type="caution">
    <text evidence="3">The sequence shown here is derived from an EMBL/GenBank/DDBJ whole genome shotgun (WGS) entry which is preliminary data.</text>
</comment>
<gene>
    <name evidence="3" type="ORF">FX155_06750</name>
</gene>
<dbReference type="OrthoDB" id="9793465at2"/>
<sequence length="205" mass="22072">MNDEEVKQQAQLENSPDTDDMGAIKVADEVLSIVAGLAASEVNGVYGMSGGIREGLTDMLGKQNFSKGIKVYTEGHTVRVEVHVIITYGFNIPDVAIKLQEKVKEAVENMTGYEVTGVDIHVEGVKKKKEKAFAEKDDTDELMKKWEEEPAGSPALPEGTAAGEETSENRESVEAQPEAKEAPEPVRPPEGESDPKGQETSGGEA</sequence>
<evidence type="ECO:0000256" key="1">
    <source>
        <dbReference type="ARBA" id="ARBA00005721"/>
    </source>
</evidence>
<feature type="region of interest" description="Disordered" evidence="2">
    <location>
        <begin position="1"/>
        <end position="20"/>
    </location>
</feature>
<feature type="compositionally biased region" description="Basic and acidic residues" evidence="2">
    <location>
        <begin position="139"/>
        <end position="148"/>
    </location>
</feature>
<accession>A0A6N7VYT6</accession>
<organism evidence="3 4">
    <name type="scientific">Acidaminococcus fermentans</name>
    <dbReference type="NCBI Taxonomy" id="905"/>
    <lineage>
        <taxon>Bacteria</taxon>
        <taxon>Bacillati</taxon>
        <taxon>Bacillota</taxon>
        <taxon>Negativicutes</taxon>
        <taxon>Acidaminococcales</taxon>
        <taxon>Acidaminococcaceae</taxon>
        <taxon>Acidaminococcus</taxon>
    </lineage>
</organism>
<feature type="compositionally biased region" description="Basic and acidic residues" evidence="2">
    <location>
        <begin position="167"/>
        <end position="197"/>
    </location>
</feature>
<protein>
    <submittedName>
        <fullName evidence="3">Asp23/Gls24 family envelope stress response protein</fullName>
    </submittedName>
</protein>
<dbReference type="EMBL" id="VULN01000008">
    <property type="protein sequence ID" value="MSS82291.1"/>
    <property type="molecule type" value="Genomic_DNA"/>
</dbReference>
<proteinExistence type="inferred from homology"/>
<feature type="region of interest" description="Disordered" evidence="2">
    <location>
        <begin position="139"/>
        <end position="205"/>
    </location>
</feature>
<dbReference type="RefSeq" id="WP_022487769.1">
    <property type="nucleotide sequence ID" value="NZ_VULN01000008.1"/>
</dbReference>
<dbReference type="InterPro" id="IPR005531">
    <property type="entry name" value="Asp23"/>
</dbReference>
<dbReference type="PANTHER" id="PTHR34297:SF2">
    <property type="entry name" value="ASP23_GLS24 FAMILY ENVELOPE STRESS RESPONSE PROTEIN"/>
    <property type="match status" value="1"/>
</dbReference>
<evidence type="ECO:0000256" key="2">
    <source>
        <dbReference type="SAM" id="MobiDB-lite"/>
    </source>
</evidence>
<dbReference type="AlphaFoldDB" id="A0A6N7VYT6"/>
<comment type="similarity">
    <text evidence="1">Belongs to the asp23 family.</text>
</comment>
<dbReference type="PANTHER" id="PTHR34297">
    <property type="entry name" value="HYPOTHETICAL CYTOSOLIC PROTEIN-RELATED"/>
    <property type="match status" value="1"/>
</dbReference>
<dbReference type="Pfam" id="PF03780">
    <property type="entry name" value="Asp23"/>
    <property type="match status" value="1"/>
</dbReference>
<dbReference type="Proteomes" id="UP000441455">
    <property type="component" value="Unassembled WGS sequence"/>
</dbReference>
<evidence type="ECO:0000313" key="3">
    <source>
        <dbReference type="EMBL" id="MSS82291.1"/>
    </source>
</evidence>